<dbReference type="EMBL" id="SMKR01000054">
    <property type="protein sequence ID" value="TDD25598.1"/>
    <property type="molecule type" value="Genomic_DNA"/>
</dbReference>
<organism evidence="3 4">
    <name type="scientific">Kribbella turkmenica</name>
    <dbReference type="NCBI Taxonomy" id="2530375"/>
    <lineage>
        <taxon>Bacteria</taxon>
        <taxon>Bacillati</taxon>
        <taxon>Actinomycetota</taxon>
        <taxon>Actinomycetes</taxon>
        <taxon>Propionibacteriales</taxon>
        <taxon>Kribbellaceae</taxon>
        <taxon>Kribbella</taxon>
    </lineage>
</organism>
<dbReference type="AlphaFoldDB" id="A0A4R4X5E9"/>
<dbReference type="InterPro" id="IPR051416">
    <property type="entry name" value="phD-YefM_TA_antitoxins"/>
</dbReference>
<dbReference type="NCBIfam" id="TIGR01552">
    <property type="entry name" value="phd_fam"/>
    <property type="match status" value="1"/>
</dbReference>
<dbReference type="InterPro" id="IPR036165">
    <property type="entry name" value="YefM-like_sf"/>
</dbReference>
<sequence>METIGLRELNQNPSKAVARVRAGETIVVTDRGRPVLRLVPEDERPGTLRHMVDLGEVTLPAELGMPDLVLDLAPGVDSLSELLIEDRDKERRR</sequence>
<comment type="similarity">
    <text evidence="1 2">Belongs to the phD/YefM antitoxin family.</text>
</comment>
<evidence type="ECO:0000256" key="2">
    <source>
        <dbReference type="RuleBase" id="RU362080"/>
    </source>
</evidence>
<accession>A0A4R4X5E9</accession>
<evidence type="ECO:0000313" key="4">
    <source>
        <dbReference type="Proteomes" id="UP000295172"/>
    </source>
</evidence>
<dbReference type="Proteomes" id="UP000295172">
    <property type="component" value="Unassembled WGS sequence"/>
</dbReference>
<name>A0A4R4X5E9_9ACTN</name>
<dbReference type="GO" id="GO:0097351">
    <property type="term" value="F:toxin sequestering activity"/>
    <property type="evidence" value="ECO:0007669"/>
    <property type="project" value="TreeGrafter"/>
</dbReference>
<comment type="caution">
    <text evidence="3">The sequence shown here is derived from an EMBL/GenBank/DDBJ whole genome shotgun (WGS) entry which is preliminary data.</text>
</comment>
<keyword evidence="4" id="KW-1185">Reference proteome</keyword>
<dbReference type="Pfam" id="PF02604">
    <property type="entry name" value="PhdYeFM_antitox"/>
    <property type="match status" value="1"/>
</dbReference>
<protein>
    <recommendedName>
        <fullName evidence="2">Antitoxin</fullName>
    </recommendedName>
</protein>
<reference evidence="3 4" key="1">
    <citation type="submission" date="2019-02" db="EMBL/GenBank/DDBJ databases">
        <title>Draft genome sequences of novel Actinobacteria.</title>
        <authorList>
            <person name="Sahin N."/>
            <person name="Ay H."/>
            <person name="Saygin H."/>
        </authorList>
    </citation>
    <scope>NUCLEOTIDE SEQUENCE [LARGE SCALE GENOMIC DNA]</scope>
    <source>
        <strain evidence="3 4">16K104</strain>
    </source>
</reference>
<evidence type="ECO:0000313" key="3">
    <source>
        <dbReference type="EMBL" id="TDD25598.1"/>
    </source>
</evidence>
<dbReference type="PANTHER" id="PTHR35377:SF5">
    <property type="entry name" value="ANTITOXIN VAPB46"/>
    <property type="match status" value="1"/>
</dbReference>
<gene>
    <name evidence="3" type="ORF">E1218_14595</name>
</gene>
<evidence type="ECO:0000256" key="1">
    <source>
        <dbReference type="ARBA" id="ARBA00009981"/>
    </source>
</evidence>
<dbReference type="Gene3D" id="3.40.1620.10">
    <property type="entry name" value="YefM-like domain"/>
    <property type="match status" value="1"/>
</dbReference>
<dbReference type="SUPFAM" id="SSF143120">
    <property type="entry name" value="YefM-like"/>
    <property type="match status" value="1"/>
</dbReference>
<dbReference type="RefSeq" id="WP_132320301.1">
    <property type="nucleotide sequence ID" value="NZ_SMKR01000054.1"/>
</dbReference>
<dbReference type="InterPro" id="IPR006442">
    <property type="entry name" value="Antitoxin_Phd/YefM"/>
</dbReference>
<dbReference type="OrthoDB" id="557859at2"/>
<comment type="function">
    <text evidence="2">Antitoxin component of a type II toxin-antitoxin (TA) system.</text>
</comment>
<proteinExistence type="inferred from homology"/>
<dbReference type="PANTHER" id="PTHR35377">
    <property type="entry name" value="ANTITOXIN VAPB49-RELATED-RELATED"/>
    <property type="match status" value="1"/>
</dbReference>